<sequence>MAKTNKEQLLENIQKASPERVKEHLIELIQDLVEEEQIIAGHDNGYIDDDDNIPVLDFYIDKFMFTNFDSL</sequence>
<reference evidence="1" key="1">
    <citation type="submission" date="2020-10" db="EMBL/GenBank/DDBJ databases">
        <authorList>
            <person name="Gilroy R."/>
        </authorList>
    </citation>
    <scope>NUCLEOTIDE SEQUENCE</scope>
    <source>
        <strain evidence="1">CHK152-2994</strain>
    </source>
</reference>
<gene>
    <name evidence="1" type="ORF">IAD41_07700</name>
</gene>
<dbReference type="EMBL" id="DVJO01000168">
    <property type="protein sequence ID" value="HIS83471.1"/>
    <property type="molecule type" value="Genomic_DNA"/>
</dbReference>
<evidence type="ECO:0000313" key="2">
    <source>
        <dbReference type="Proteomes" id="UP000824139"/>
    </source>
</evidence>
<evidence type="ECO:0000313" key="1">
    <source>
        <dbReference type="EMBL" id="HIS83471.1"/>
    </source>
</evidence>
<name>A0A9D1FXW7_9BACT</name>
<reference evidence="1" key="2">
    <citation type="journal article" date="2021" name="PeerJ">
        <title>Extensive microbial diversity within the chicken gut microbiome revealed by metagenomics and culture.</title>
        <authorList>
            <person name="Gilroy R."/>
            <person name="Ravi A."/>
            <person name="Getino M."/>
            <person name="Pursley I."/>
            <person name="Horton D.L."/>
            <person name="Alikhan N.F."/>
            <person name="Baker D."/>
            <person name="Gharbi K."/>
            <person name="Hall N."/>
            <person name="Watson M."/>
            <person name="Adriaenssens E.M."/>
            <person name="Foster-Nyarko E."/>
            <person name="Jarju S."/>
            <person name="Secka A."/>
            <person name="Antonio M."/>
            <person name="Oren A."/>
            <person name="Chaudhuri R.R."/>
            <person name="La Ragione R."/>
            <person name="Hildebrand F."/>
            <person name="Pallen M.J."/>
        </authorList>
    </citation>
    <scope>NUCLEOTIDE SEQUENCE</scope>
    <source>
        <strain evidence="1">CHK152-2994</strain>
    </source>
</reference>
<protein>
    <submittedName>
        <fullName evidence="1">Uncharacterized protein</fullName>
    </submittedName>
</protein>
<organism evidence="1 2">
    <name type="scientific">Candidatus Scatenecus faecavium</name>
    <dbReference type="NCBI Taxonomy" id="2840915"/>
    <lineage>
        <taxon>Bacteria</taxon>
        <taxon>Candidatus Scatenecus</taxon>
    </lineage>
</organism>
<accession>A0A9D1FXW7</accession>
<comment type="caution">
    <text evidence="1">The sequence shown here is derived from an EMBL/GenBank/DDBJ whole genome shotgun (WGS) entry which is preliminary data.</text>
</comment>
<dbReference type="Proteomes" id="UP000824139">
    <property type="component" value="Unassembled WGS sequence"/>
</dbReference>
<proteinExistence type="predicted"/>
<dbReference type="AlphaFoldDB" id="A0A9D1FXW7"/>